<comment type="caution">
    <text evidence="3">The sequence shown here is derived from an EMBL/GenBank/DDBJ whole genome shotgun (WGS) entry which is preliminary data.</text>
</comment>
<dbReference type="Pfam" id="PF13439">
    <property type="entry name" value="Glyco_transf_4"/>
    <property type="match status" value="1"/>
</dbReference>
<accession>A0A1Y3GCY4</accession>
<dbReference type="EMBL" id="MRZU01000003">
    <property type="protein sequence ID" value="OUJ19308.1"/>
    <property type="molecule type" value="Genomic_DNA"/>
</dbReference>
<evidence type="ECO:0000313" key="4">
    <source>
        <dbReference type="Proteomes" id="UP000195137"/>
    </source>
</evidence>
<dbReference type="GO" id="GO:0016757">
    <property type="term" value="F:glycosyltransferase activity"/>
    <property type="evidence" value="ECO:0007669"/>
    <property type="project" value="InterPro"/>
</dbReference>
<organism evidence="3 4">
    <name type="scientific">Methanonatronarchaeum thermophilum</name>
    <dbReference type="NCBI Taxonomy" id="1927129"/>
    <lineage>
        <taxon>Archaea</taxon>
        <taxon>Methanobacteriati</taxon>
        <taxon>Methanobacteriota</taxon>
        <taxon>Methanonatronarchaeia</taxon>
        <taxon>Methanonatronarchaeales</taxon>
        <taxon>Methanonatronarchaeaceae</taxon>
        <taxon>Methanonatronarchaeum</taxon>
    </lineage>
</organism>
<dbReference type="InterPro" id="IPR001296">
    <property type="entry name" value="Glyco_trans_1"/>
</dbReference>
<keyword evidence="4" id="KW-1185">Reference proteome</keyword>
<dbReference type="InterPro" id="IPR028098">
    <property type="entry name" value="Glyco_trans_4-like_N"/>
</dbReference>
<dbReference type="OrthoDB" id="132546at2157"/>
<dbReference type="Gene3D" id="3.40.50.2000">
    <property type="entry name" value="Glycogen Phosphorylase B"/>
    <property type="match status" value="2"/>
</dbReference>
<dbReference type="AlphaFoldDB" id="A0A1Y3GCY4"/>
<sequence>MGENSLKLDILILHDFFSNIGGAEWVAVEMARHYNAPIATFDPPTGDKRFKDIDFINLGKSQKYPSGYKETSVWIKNWINGILKKYDDYDLIIINKEWCKSAASATKTNSLYYCHTPDRHLYDLNNYTYNRLKKNHSLTSALIFKIWSPLMRIFDQRAVKKADKIVCNSKNVKKRIQKYYGLNPKVIYPPVDTKEFYFEKIGNYWLTVSRLNPVKRIEFLIKIFNETEETLKIVGPADREEELKKYKKLANDNIQFTGEISWRKLKKLYANCKATITVAKDEDFGLTPIESMASGKPVLAVNEGGYKETIINKKTGWLLPPKKERFKEKISKIDKQTIMSMKKNCQKNAEKFNKNKFFKNLDKTIKQLNINQKT</sequence>
<keyword evidence="3" id="KW-0808">Transferase</keyword>
<dbReference type="Proteomes" id="UP000195137">
    <property type="component" value="Unassembled WGS sequence"/>
</dbReference>
<gene>
    <name evidence="3" type="ORF">AMET1_0963</name>
</gene>
<evidence type="ECO:0000259" key="2">
    <source>
        <dbReference type="Pfam" id="PF13439"/>
    </source>
</evidence>
<feature type="domain" description="Glycosyltransferase subfamily 4-like N-terminal" evidence="2">
    <location>
        <begin position="20"/>
        <end position="194"/>
    </location>
</feature>
<proteinExistence type="predicted"/>
<reference evidence="3 4" key="1">
    <citation type="submission" date="2016-12" db="EMBL/GenBank/DDBJ databases">
        <title>Discovery of methanogenic haloarchaea.</title>
        <authorList>
            <person name="Sorokin D.Y."/>
            <person name="Makarova K.S."/>
            <person name="Abbas B."/>
            <person name="Ferrer M."/>
            <person name="Golyshin P.N."/>
        </authorList>
    </citation>
    <scope>NUCLEOTIDE SEQUENCE [LARGE SCALE GENOMIC DNA]</scope>
    <source>
        <strain evidence="3">AMET1</strain>
    </source>
</reference>
<evidence type="ECO:0000313" key="3">
    <source>
        <dbReference type="EMBL" id="OUJ19308.1"/>
    </source>
</evidence>
<evidence type="ECO:0000259" key="1">
    <source>
        <dbReference type="Pfam" id="PF00534"/>
    </source>
</evidence>
<dbReference type="InterPro" id="IPR050194">
    <property type="entry name" value="Glycosyltransferase_grp1"/>
</dbReference>
<dbReference type="Pfam" id="PF00534">
    <property type="entry name" value="Glycos_transf_1"/>
    <property type="match status" value="1"/>
</dbReference>
<dbReference type="SUPFAM" id="SSF53756">
    <property type="entry name" value="UDP-Glycosyltransferase/glycogen phosphorylase"/>
    <property type="match status" value="1"/>
</dbReference>
<name>A0A1Y3GCY4_9EURY</name>
<protein>
    <submittedName>
        <fullName evidence="3">Glycosyltransferase, AglL family</fullName>
    </submittedName>
</protein>
<dbReference type="PANTHER" id="PTHR45947">
    <property type="entry name" value="SULFOQUINOVOSYL TRANSFERASE SQD2"/>
    <property type="match status" value="1"/>
</dbReference>
<dbReference type="PANTHER" id="PTHR45947:SF3">
    <property type="entry name" value="SULFOQUINOVOSYL TRANSFERASE SQD2"/>
    <property type="match status" value="1"/>
</dbReference>
<feature type="domain" description="Glycosyl transferase family 1" evidence="1">
    <location>
        <begin position="203"/>
        <end position="351"/>
    </location>
</feature>
<dbReference type="RefSeq" id="WP_086637327.1">
    <property type="nucleotide sequence ID" value="NZ_MRZU01000003.1"/>
</dbReference>